<accession>A0A5D0R222</accession>
<comment type="caution">
    <text evidence="2">The sequence shown here is derived from an EMBL/GenBank/DDBJ whole genome shotgun (WGS) entry which is preliminary data.</text>
</comment>
<dbReference type="RefSeq" id="WP_066249474.1">
    <property type="nucleotide sequence ID" value="NZ_VSKL01000001.1"/>
</dbReference>
<organism evidence="2 3">
    <name type="scientific">Bizionia algoritergicola</name>
    <dbReference type="NCBI Taxonomy" id="291187"/>
    <lineage>
        <taxon>Bacteria</taxon>
        <taxon>Pseudomonadati</taxon>
        <taxon>Bacteroidota</taxon>
        <taxon>Flavobacteriia</taxon>
        <taxon>Flavobacteriales</taxon>
        <taxon>Flavobacteriaceae</taxon>
        <taxon>Bizionia</taxon>
    </lineage>
</organism>
<sequence>MKQTQITNYLKLGILLFGISLVLVNCQKDDDFIKKTNTEEIIIKPITISSIQRNQVAQNKEVWNKIERIKTELTVFNASYQNRTVYSDGTGLSLETDFATLIQFENGYHSYTFLVNNTPEGEGLQNVLLSLQEDGSYKEFLVHYNITDQEIELLDNGQEVDFVDRLTITEIDGGFSDQLFSRLFYEDDCKRVDFQPNTCSSGNHEYGDTSCNYIGDDNIYTQEALPGGTYTTTLKPCSSTSGGPIASDQGPHGGVGNGNTTTPTTSCRCPGGVPSGAMDGEGNDGDPCEKIAEQLTNSNYSNKLNSITNSANYNSNEETGFAEESDGTFTNLNPDLGNHSLTIPIASNRVGFTHIHTNQYTIADTNNDNIPDEIIPIKQLGPRDITTFLKLLLLAQQENRPLLDVYGSMFSSSRDYTLRFTGDINSFSLMDVELLLANKTTLNEKFSQMVKKFGKEKGFLKFVELEIGIEGISLFRIKNNGDIQKKRLNDNGNLETENCP</sequence>
<evidence type="ECO:0000256" key="1">
    <source>
        <dbReference type="SAM" id="MobiDB-lite"/>
    </source>
</evidence>
<evidence type="ECO:0000313" key="2">
    <source>
        <dbReference type="EMBL" id="TYB74901.1"/>
    </source>
</evidence>
<gene>
    <name evidence="2" type="ORF">ES675_01825</name>
</gene>
<dbReference type="AlphaFoldDB" id="A0A5D0R222"/>
<dbReference type="EMBL" id="VSKL01000001">
    <property type="protein sequence ID" value="TYB74901.1"/>
    <property type="molecule type" value="Genomic_DNA"/>
</dbReference>
<keyword evidence="3" id="KW-1185">Reference proteome</keyword>
<dbReference type="OrthoDB" id="1264044at2"/>
<proteinExistence type="predicted"/>
<reference evidence="2 3" key="1">
    <citation type="submission" date="2019-08" db="EMBL/GenBank/DDBJ databases">
        <title>Genomes of Antarctic Bizionia species.</title>
        <authorList>
            <person name="Bowman J.P."/>
        </authorList>
    </citation>
    <scope>NUCLEOTIDE SEQUENCE [LARGE SCALE GENOMIC DNA]</scope>
    <source>
        <strain evidence="2 3">APA-1</strain>
    </source>
</reference>
<name>A0A5D0R222_9FLAO</name>
<feature type="region of interest" description="Disordered" evidence="1">
    <location>
        <begin position="240"/>
        <end position="273"/>
    </location>
</feature>
<dbReference type="Proteomes" id="UP000324358">
    <property type="component" value="Unassembled WGS sequence"/>
</dbReference>
<protein>
    <submittedName>
        <fullName evidence="2">Uncharacterized protein</fullName>
    </submittedName>
</protein>
<evidence type="ECO:0000313" key="3">
    <source>
        <dbReference type="Proteomes" id="UP000324358"/>
    </source>
</evidence>